<dbReference type="EMBL" id="CP136051">
    <property type="protein sequence ID" value="WOK06662.1"/>
    <property type="molecule type" value="Genomic_DNA"/>
</dbReference>
<accession>A0ABZ0INP6</accession>
<name>A0ABZ0INP6_9BACT</name>
<reference evidence="2 3" key="1">
    <citation type="journal article" date="2023" name="Microbiol. Resour. Announc.">
        <title>Complete Genome Sequence of Imperialibacter roseus strain P4T.</title>
        <authorList>
            <person name="Tizabi D.R."/>
            <person name="Bachvaroff T."/>
            <person name="Hill R.T."/>
        </authorList>
    </citation>
    <scope>NUCLEOTIDE SEQUENCE [LARGE SCALE GENOMIC DNA]</scope>
    <source>
        <strain evidence="2 3">P4T</strain>
    </source>
</reference>
<keyword evidence="3" id="KW-1185">Reference proteome</keyword>
<evidence type="ECO:0000259" key="1">
    <source>
        <dbReference type="Pfam" id="PF00483"/>
    </source>
</evidence>
<proteinExistence type="predicted"/>
<dbReference type="InterPro" id="IPR029044">
    <property type="entry name" value="Nucleotide-diphossugar_trans"/>
</dbReference>
<gene>
    <name evidence="2" type="ORF">RT717_26670</name>
</gene>
<dbReference type="SUPFAM" id="SSF53448">
    <property type="entry name" value="Nucleotide-diphospho-sugar transferases"/>
    <property type="match status" value="1"/>
</dbReference>
<dbReference type="InterPro" id="IPR005835">
    <property type="entry name" value="NTP_transferase_dom"/>
</dbReference>
<evidence type="ECO:0000313" key="3">
    <source>
        <dbReference type="Proteomes" id="UP001302349"/>
    </source>
</evidence>
<evidence type="ECO:0000313" key="2">
    <source>
        <dbReference type="EMBL" id="WOK06662.1"/>
    </source>
</evidence>
<dbReference type="Gene3D" id="3.90.550.10">
    <property type="entry name" value="Spore Coat Polysaccharide Biosynthesis Protein SpsA, Chain A"/>
    <property type="match status" value="1"/>
</dbReference>
<feature type="domain" description="Nucleotidyl transferase" evidence="1">
    <location>
        <begin position="8"/>
        <end position="181"/>
    </location>
</feature>
<organism evidence="2 3">
    <name type="scientific">Imperialibacter roseus</name>
    <dbReference type="NCBI Taxonomy" id="1324217"/>
    <lineage>
        <taxon>Bacteria</taxon>
        <taxon>Pseudomonadati</taxon>
        <taxon>Bacteroidota</taxon>
        <taxon>Cytophagia</taxon>
        <taxon>Cytophagales</taxon>
        <taxon>Flammeovirgaceae</taxon>
        <taxon>Imperialibacter</taxon>
    </lineage>
</organism>
<protein>
    <submittedName>
        <fullName evidence="2">Sugar phosphate nucleotidyltransferase</fullName>
    </submittedName>
</protein>
<dbReference type="Proteomes" id="UP001302349">
    <property type="component" value="Chromosome"/>
</dbReference>
<dbReference type="RefSeq" id="WP_317489371.1">
    <property type="nucleotide sequence ID" value="NZ_CP136051.1"/>
</dbReference>
<dbReference type="Pfam" id="PF00483">
    <property type="entry name" value="NTP_transferase"/>
    <property type="match status" value="1"/>
</dbReference>
<sequence length="296" mass="32966">MTQSTSLVILAAGIGSRYGGIKQADSFGPSGEWLMDYGIYDSIQAGFTKVVIITRKDLRDVLYEHLNKWWGDKIEIEFVFQTPPSQHPERVKPWGTGQAVLATKDVVKEPFAIINADDFYGRKAYLAMGKFLQSVDPTSLHFSMVGYPLMETLSDAGSVARGICNVDADGKLISVVEKTKILQSGANIVNEENENNPEILDPKGFVSMNFWGFTPALFPELVGIWEEFYQANRNELKAEFYIPSAVTNLMQKKNAIVDVLPDGNDWMGVTYSQEKDMVMKKLHQLVSSGEYPSGLS</sequence>